<evidence type="ECO:0000313" key="1">
    <source>
        <dbReference type="EMBL" id="MRH77632.1"/>
    </source>
</evidence>
<proteinExistence type="predicted"/>
<sequence length="210" mass="24223">MVQIELNPQELKLAAQEAKYQWKGDEGRLAAWLQSGADISVPGLKEWLTKWKLARANPVAYREVLARQLQIARAKIKNTDVKDLPMAVEELAETLKRNGATINRQTSLASKFVCSLCPESIPPYDQFGQQGLRSLFEHRINPHDYSQYFRLFMEFHQALLRKKSAQEVIAKHLKENSSISPQVLRMRFADKCLMLIGRFDPSRMERKIEP</sequence>
<name>A0A6N7QNL8_9GAMM</name>
<evidence type="ECO:0000313" key="2">
    <source>
        <dbReference type="Proteomes" id="UP000433788"/>
    </source>
</evidence>
<keyword evidence="2" id="KW-1185">Reference proteome</keyword>
<organism evidence="1 2">
    <name type="scientific">Spiribacter salilacus</name>
    <dbReference type="NCBI Taxonomy" id="2664894"/>
    <lineage>
        <taxon>Bacteria</taxon>
        <taxon>Pseudomonadati</taxon>
        <taxon>Pseudomonadota</taxon>
        <taxon>Gammaproteobacteria</taxon>
        <taxon>Chromatiales</taxon>
        <taxon>Ectothiorhodospiraceae</taxon>
        <taxon>Spiribacter</taxon>
    </lineage>
</organism>
<protein>
    <submittedName>
        <fullName evidence="1">Uncharacterized protein</fullName>
    </submittedName>
</protein>
<dbReference type="Proteomes" id="UP000433788">
    <property type="component" value="Unassembled WGS sequence"/>
</dbReference>
<accession>A0A6N7QNL8</accession>
<comment type="caution">
    <text evidence="1">The sequence shown here is derived from an EMBL/GenBank/DDBJ whole genome shotgun (WGS) entry which is preliminary data.</text>
</comment>
<gene>
    <name evidence="1" type="ORF">GH984_02825</name>
</gene>
<dbReference type="AlphaFoldDB" id="A0A6N7QNL8"/>
<dbReference type="EMBL" id="WJPP01000001">
    <property type="protein sequence ID" value="MRH77632.1"/>
    <property type="molecule type" value="Genomic_DNA"/>
</dbReference>
<reference evidence="1 2" key="1">
    <citation type="submission" date="2019-11" db="EMBL/GenBank/DDBJ databases">
        <authorList>
            <person name="Zhang X.Y."/>
        </authorList>
    </citation>
    <scope>NUCLEOTIDE SEQUENCE [LARGE SCALE GENOMIC DNA]</scope>
    <source>
        <strain evidence="1 2">C176</strain>
    </source>
</reference>
<dbReference type="RefSeq" id="WP_153718668.1">
    <property type="nucleotide sequence ID" value="NZ_WJPP01000001.1"/>
</dbReference>